<dbReference type="Proteomes" id="UP001145114">
    <property type="component" value="Unassembled WGS sequence"/>
</dbReference>
<keyword evidence="2" id="KW-1185">Reference proteome</keyword>
<feature type="non-terminal residue" evidence="1">
    <location>
        <position position="62"/>
    </location>
</feature>
<organism evidence="1 2">
    <name type="scientific">Spiromyces aspiralis</name>
    <dbReference type="NCBI Taxonomy" id="68401"/>
    <lineage>
        <taxon>Eukaryota</taxon>
        <taxon>Fungi</taxon>
        <taxon>Fungi incertae sedis</taxon>
        <taxon>Zoopagomycota</taxon>
        <taxon>Kickxellomycotina</taxon>
        <taxon>Kickxellomycetes</taxon>
        <taxon>Kickxellales</taxon>
        <taxon>Kickxellaceae</taxon>
        <taxon>Spiromyces</taxon>
    </lineage>
</organism>
<sequence length="62" mass="6897">MREILNLQCGQCGNQLGSSFWETIAGEHGIDTNGEYKGTSDIQLQRINVYFGETSGGRYVPR</sequence>
<protein>
    <submittedName>
        <fullName evidence="1">Tubulin beta chain (Beta tubulin)</fullName>
    </submittedName>
</protein>
<name>A0ACC1HPJ0_9FUNG</name>
<dbReference type="EMBL" id="JAMZIH010001235">
    <property type="protein sequence ID" value="KAJ1678367.1"/>
    <property type="molecule type" value="Genomic_DNA"/>
</dbReference>
<evidence type="ECO:0000313" key="1">
    <source>
        <dbReference type="EMBL" id="KAJ1678367.1"/>
    </source>
</evidence>
<evidence type="ECO:0000313" key="2">
    <source>
        <dbReference type="Proteomes" id="UP001145114"/>
    </source>
</evidence>
<accession>A0ACC1HPJ0</accession>
<proteinExistence type="predicted"/>
<gene>
    <name evidence="1" type="primary">TUB2_1</name>
    <name evidence="1" type="ORF">EV182_004191</name>
</gene>
<comment type="caution">
    <text evidence="1">The sequence shown here is derived from an EMBL/GenBank/DDBJ whole genome shotgun (WGS) entry which is preliminary data.</text>
</comment>
<reference evidence="1" key="1">
    <citation type="submission" date="2022-06" db="EMBL/GenBank/DDBJ databases">
        <title>Phylogenomic reconstructions and comparative analyses of Kickxellomycotina fungi.</title>
        <authorList>
            <person name="Reynolds N.K."/>
            <person name="Stajich J.E."/>
            <person name="Barry K."/>
            <person name="Grigoriev I.V."/>
            <person name="Crous P."/>
            <person name="Smith M.E."/>
        </authorList>
    </citation>
    <scope>NUCLEOTIDE SEQUENCE</scope>
    <source>
        <strain evidence="1">RSA 2271</strain>
    </source>
</reference>